<evidence type="ECO:0000313" key="2">
    <source>
        <dbReference type="Proteomes" id="UP001549104"/>
    </source>
</evidence>
<accession>A0ABV2KDK4</accession>
<evidence type="ECO:0000313" key="1">
    <source>
        <dbReference type="EMBL" id="MET3659159.1"/>
    </source>
</evidence>
<name>A0ABV2KDK4_SPOPS</name>
<reference evidence="1 2" key="1">
    <citation type="submission" date="2024-06" db="EMBL/GenBank/DDBJ databases">
        <title>Sorghum-associated microbial communities from plants grown in Nebraska, USA.</title>
        <authorList>
            <person name="Schachtman D."/>
        </authorList>
    </citation>
    <scope>NUCLEOTIDE SEQUENCE [LARGE SCALE GENOMIC DNA]</scope>
    <source>
        <strain evidence="1 2">1288</strain>
    </source>
</reference>
<dbReference type="Proteomes" id="UP001549104">
    <property type="component" value="Unassembled WGS sequence"/>
</dbReference>
<evidence type="ECO:0008006" key="3">
    <source>
        <dbReference type="Google" id="ProtNLM"/>
    </source>
</evidence>
<organism evidence="1 2">
    <name type="scientific">Sporosarcina psychrophila</name>
    <name type="common">Bacillus psychrophilus</name>
    <dbReference type="NCBI Taxonomy" id="1476"/>
    <lineage>
        <taxon>Bacteria</taxon>
        <taxon>Bacillati</taxon>
        <taxon>Bacillota</taxon>
        <taxon>Bacilli</taxon>
        <taxon>Bacillales</taxon>
        <taxon>Caryophanaceae</taxon>
        <taxon>Sporosarcina</taxon>
    </lineage>
</organism>
<keyword evidence="2" id="KW-1185">Reference proteome</keyword>
<dbReference type="Gene3D" id="3.90.580.10">
    <property type="entry name" value="Zinc finger, CHC2-type domain"/>
    <property type="match status" value="1"/>
</dbReference>
<protein>
    <recommendedName>
        <fullName evidence="3">Virulence-protein E N-terminal domain-containing protein</fullName>
    </recommendedName>
</protein>
<dbReference type="RefSeq" id="WP_354314668.1">
    <property type="nucleotide sequence ID" value="NZ_JBEPME010000008.1"/>
</dbReference>
<sequence>MNTTIKEISNKEKFSVMLDSKMYSSKPNSSGAVGINNRIKDGLMRVTLEELADAIQSGRTFMPGTLKEKNGVLKRSKENWYSQQVVALDFDNGLTLKDALNDEYIRSNASFLYATFSHTEVANKFRIVFVLDRVVYYYTEITSIIEQLLNKYPQADKSCKDGSRLFYGGTNIQWFDENNRLDTEQILKESLGWDRENNIHISHPKTPAIAKSLKEKNPKNPKTRKALNIDVIKSGNIEELRERLDAPKVVLKRVAIEDYLKSQDLTQYLGVNRSSSILDIFHDEVSPSGSIFKVNNGSGHWLYKCHSESSPFVGSIIEVTKTLQGNSKKEAIEYLVNAFNIEIENREKVNAYRTKYHNYIEYLTSDDFEESYPNLYKVMTRGNSLVKLVQLLSFVSEYIDDREDIRIVSYHSINTLSKALDISAAGMGRKMNLYCVFGFINKLGEQEIDEKLLEKIKQNKASKNYKYQSTVYDFPILIKEELEEMERFSITWLESGLSIKTVTYEGIYRSFGEVEAERCFPQDKGKKISEMSSEVLVKLHRMALELIEEKGWTTQKEIINFVKVNYRNQKTLKEDTLKKGIKEMLDMYSLEILPLTKILKLELSITEEDMSIRSFPKIIRQIV</sequence>
<dbReference type="InterPro" id="IPR036977">
    <property type="entry name" value="DNA_primase_Znf_CHC2"/>
</dbReference>
<proteinExistence type="predicted"/>
<gene>
    <name evidence="1" type="ORF">ABIC55_004279</name>
</gene>
<comment type="caution">
    <text evidence="1">The sequence shown here is derived from an EMBL/GenBank/DDBJ whole genome shotgun (WGS) entry which is preliminary data.</text>
</comment>
<dbReference type="EMBL" id="JBEPME010000008">
    <property type="protein sequence ID" value="MET3659159.1"/>
    <property type="molecule type" value="Genomic_DNA"/>
</dbReference>